<dbReference type="PANTHER" id="PTHR30537:SF79">
    <property type="entry name" value="TRANSCRIPTIONAL REGULATOR-RELATED"/>
    <property type="match status" value="1"/>
</dbReference>
<dbReference type="FunFam" id="1.10.10.10:FF:000038">
    <property type="entry name" value="Glycine cleavage system transcriptional activator"/>
    <property type="match status" value="1"/>
</dbReference>
<dbReference type="PANTHER" id="PTHR30537">
    <property type="entry name" value="HTH-TYPE TRANSCRIPTIONAL REGULATOR"/>
    <property type="match status" value="1"/>
</dbReference>
<keyword evidence="4" id="KW-0804">Transcription</keyword>
<dbReference type="GO" id="GO:0043565">
    <property type="term" value="F:sequence-specific DNA binding"/>
    <property type="evidence" value="ECO:0007669"/>
    <property type="project" value="TreeGrafter"/>
</dbReference>
<evidence type="ECO:0000256" key="3">
    <source>
        <dbReference type="ARBA" id="ARBA00023125"/>
    </source>
</evidence>
<dbReference type="CDD" id="cd08432">
    <property type="entry name" value="PBP2_GcdR_TrpI_HvrB_AmpR_like"/>
    <property type="match status" value="1"/>
</dbReference>
<dbReference type="GO" id="GO:0003700">
    <property type="term" value="F:DNA-binding transcription factor activity"/>
    <property type="evidence" value="ECO:0007669"/>
    <property type="project" value="InterPro"/>
</dbReference>
<dbReference type="InterPro" id="IPR058163">
    <property type="entry name" value="LysR-type_TF_proteobact-type"/>
</dbReference>
<dbReference type="Gene3D" id="1.10.10.10">
    <property type="entry name" value="Winged helix-like DNA-binding domain superfamily/Winged helix DNA-binding domain"/>
    <property type="match status" value="1"/>
</dbReference>
<reference evidence="7" key="1">
    <citation type="submission" date="2019-07" db="EMBL/GenBank/DDBJ databases">
        <title>Chitinimonas sp. nov., isolated from Ny-Alesund, arctica soil.</title>
        <authorList>
            <person name="Xu Q."/>
            <person name="Peng F."/>
        </authorList>
    </citation>
    <scope>NUCLEOTIDE SEQUENCE [LARGE SCALE GENOMIC DNA]</scope>
    <source>
        <strain evidence="7">R3-44</strain>
    </source>
</reference>
<dbReference type="OrthoDB" id="3673085at2"/>
<dbReference type="InterPro" id="IPR036388">
    <property type="entry name" value="WH-like_DNA-bd_sf"/>
</dbReference>
<evidence type="ECO:0000256" key="4">
    <source>
        <dbReference type="ARBA" id="ARBA00023163"/>
    </source>
</evidence>
<dbReference type="PRINTS" id="PR00039">
    <property type="entry name" value="HTHLYSR"/>
</dbReference>
<dbReference type="AlphaFoldDB" id="A0A516SJ19"/>
<dbReference type="InterPro" id="IPR000847">
    <property type="entry name" value="LysR_HTH_N"/>
</dbReference>
<evidence type="ECO:0000313" key="7">
    <source>
        <dbReference type="Proteomes" id="UP000317550"/>
    </source>
</evidence>
<dbReference type="KEGG" id="cari:FNU76_18390"/>
<evidence type="ECO:0000256" key="2">
    <source>
        <dbReference type="ARBA" id="ARBA00023015"/>
    </source>
</evidence>
<protein>
    <submittedName>
        <fullName evidence="6">Transcriptional regulator GcvA</fullName>
    </submittedName>
</protein>
<accession>A0A516SJ19</accession>
<comment type="similarity">
    <text evidence="1">Belongs to the LysR transcriptional regulatory family.</text>
</comment>
<dbReference type="InterPro" id="IPR005119">
    <property type="entry name" value="LysR_subst-bd"/>
</dbReference>
<dbReference type="EMBL" id="CP041730">
    <property type="protein sequence ID" value="QDQ28155.1"/>
    <property type="molecule type" value="Genomic_DNA"/>
</dbReference>
<dbReference type="InterPro" id="IPR036390">
    <property type="entry name" value="WH_DNA-bd_sf"/>
</dbReference>
<dbReference type="SUPFAM" id="SSF46785">
    <property type="entry name" value="Winged helix' DNA-binding domain"/>
    <property type="match status" value="1"/>
</dbReference>
<evidence type="ECO:0000259" key="5">
    <source>
        <dbReference type="PROSITE" id="PS50931"/>
    </source>
</evidence>
<sequence>MLFQWNIELDSLFEMPGKLPSLPALRAFEAAARTGSVARAAEELFVTPGAVSHQIKSLEAQLGYSLFVRQGRGLALTPEGCRLAHTVNRLLVAVGNELDAIKRERERPKLTVTALPSLAARWLTPRLGRFIEQNSEVELWVQSSKQLQSLATDGIDLAIRMGLGGWPGVYSEHFFDDYFMVVASPHLPGGLPRTPAELRGRSLLRGEEEPWQPYFELAGLDLPEPSQGLVFSDSGMLVQAAIEGQGIALARRSLVQDDLCAGRLLRLFELSLPYERSYWLVTPTPPPHRPVLQTFIDWLKAEMRASLESA</sequence>
<name>A0A516SJ19_9NEIS</name>
<keyword evidence="7" id="KW-1185">Reference proteome</keyword>
<feature type="domain" description="HTH lysR-type" evidence="5">
    <location>
        <begin position="20"/>
        <end position="77"/>
    </location>
</feature>
<dbReference type="Gene3D" id="3.40.190.10">
    <property type="entry name" value="Periplasmic binding protein-like II"/>
    <property type="match status" value="2"/>
</dbReference>
<dbReference type="NCBIfam" id="NF008352">
    <property type="entry name" value="PRK11139.1"/>
    <property type="match status" value="1"/>
</dbReference>
<gene>
    <name evidence="6" type="primary">gcvA</name>
    <name evidence="6" type="ORF">FNU76_18390</name>
</gene>
<keyword evidence="3" id="KW-0238">DNA-binding</keyword>
<dbReference type="Proteomes" id="UP000317550">
    <property type="component" value="Chromosome"/>
</dbReference>
<organism evidence="6 7">
    <name type="scientific">Chitinimonas arctica</name>
    <dbReference type="NCBI Taxonomy" id="2594795"/>
    <lineage>
        <taxon>Bacteria</taxon>
        <taxon>Pseudomonadati</taxon>
        <taxon>Pseudomonadota</taxon>
        <taxon>Betaproteobacteria</taxon>
        <taxon>Neisseriales</taxon>
        <taxon>Chitinibacteraceae</taxon>
        <taxon>Chitinimonas</taxon>
    </lineage>
</organism>
<keyword evidence="2" id="KW-0805">Transcription regulation</keyword>
<evidence type="ECO:0000313" key="6">
    <source>
        <dbReference type="EMBL" id="QDQ28155.1"/>
    </source>
</evidence>
<evidence type="ECO:0000256" key="1">
    <source>
        <dbReference type="ARBA" id="ARBA00009437"/>
    </source>
</evidence>
<dbReference type="Pfam" id="PF03466">
    <property type="entry name" value="LysR_substrate"/>
    <property type="match status" value="1"/>
</dbReference>
<dbReference type="GO" id="GO:0006351">
    <property type="term" value="P:DNA-templated transcription"/>
    <property type="evidence" value="ECO:0007669"/>
    <property type="project" value="TreeGrafter"/>
</dbReference>
<dbReference type="Pfam" id="PF00126">
    <property type="entry name" value="HTH_1"/>
    <property type="match status" value="1"/>
</dbReference>
<dbReference type="PROSITE" id="PS50931">
    <property type="entry name" value="HTH_LYSR"/>
    <property type="match status" value="1"/>
</dbReference>
<proteinExistence type="inferred from homology"/>
<dbReference type="SUPFAM" id="SSF53850">
    <property type="entry name" value="Periplasmic binding protein-like II"/>
    <property type="match status" value="1"/>
</dbReference>